<evidence type="ECO:0000256" key="1">
    <source>
        <dbReference type="ARBA" id="ARBA00022679"/>
    </source>
</evidence>
<dbReference type="InterPro" id="IPR050483">
    <property type="entry name" value="CoA-transferase_III_domain"/>
</dbReference>
<organism evidence="2">
    <name type="scientific">marine metagenome</name>
    <dbReference type="NCBI Taxonomy" id="408172"/>
    <lineage>
        <taxon>unclassified sequences</taxon>
        <taxon>metagenomes</taxon>
        <taxon>ecological metagenomes</taxon>
    </lineage>
</organism>
<dbReference type="InterPro" id="IPR003673">
    <property type="entry name" value="CoA-Trfase_fam_III"/>
</dbReference>
<keyword evidence="1" id="KW-0808">Transferase</keyword>
<gene>
    <name evidence="2" type="ORF">METZ01_LOCUS35435</name>
</gene>
<reference evidence="2" key="1">
    <citation type="submission" date="2018-05" db="EMBL/GenBank/DDBJ databases">
        <authorList>
            <person name="Lanie J.A."/>
            <person name="Ng W.-L."/>
            <person name="Kazmierczak K.M."/>
            <person name="Andrzejewski T.M."/>
            <person name="Davidsen T.M."/>
            <person name="Wayne K.J."/>
            <person name="Tettelin H."/>
            <person name="Glass J.I."/>
            <person name="Rusch D."/>
            <person name="Podicherti R."/>
            <person name="Tsui H.-C.T."/>
            <person name="Winkler M.E."/>
        </authorList>
    </citation>
    <scope>NUCLEOTIDE SEQUENCE</scope>
</reference>
<proteinExistence type="predicted"/>
<protein>
    <recommendedName>
        <fullName evidence="3">Carnitine dehydratase</fullName>
    </recommendedName>
</protein>
<dbReference type="InterPro" id="IPR023606">
    <property type="entry name" value="CoA-Trfase_III_dom_1_sf"/>
</dbReference>
<dbReference type="PANTHER" id="PTHR48207">
    <property type="entry name" value="SUCCINATE--HYDROXYMETHYLGLUTARATE COA-TRANSFERASE"/>
    <property type="match status" value="1"/>
</dbReference>
<dbReference type="PANTHER" id="PTHR48207:SF4">
    <property type="entry name" value="BLL6097 PROTEIN"/>
    <property type="match status" value="1"/>
</dbReference>
<dbReference type="GO" id="GO:0008410">
    <property type="term" value="F:CoA-transferase activity"/>
    <property type="evidence" value="ECO:0007669"/>
    <property type="project" value="TreeGrafter"/>
</dbReference>
<dbReference type="Gene3D" id="3.40.50.10540">
    <property type="entry name" value="Crotonobetainyl-coa:carnitine coa-transferase, domain 1"/>
    <property type="match status" value="1"/>
</dbReference>
<dbReference type="AlphaFoldDB" id="A0A381QTA1"/>
<accession>A0A381QTA1</accession>
<dbReference type="InterPro" id="IPR044855">
    <property type="entry name" value="CoA-Trfase_III_dom3_sf"/>
</dbReference>
<sequence>MLLSDQGAAVVKVEPVVGQDVTRRLNYARGGLSAFYLNGNRGKRSISVDLTRKEGRQVVLDLAASADVFLQNFRPGACERLGIGYEDIRAVKPDIVYVSISGYGPDGPHSGRPVLDPVIQGLTGMVAYQVNPDIPFPDLVRNIVSDKSTALTVAQAITAALLARERGAGGQHVVVPMLDSTLSFFWNDGMVDQTLVGDDVSPGMTLAEVYRLTECLDGKIIYFAASTAHIHGVSRAVGHPEWCDDSRYSLEGFVDDQQNLLDYGVMVAEAFASMTVADSLAGLYDSDVPSGPILEKSEVLTHPQIVHNGSVVTWEHPEAGTIRSARPGARFSGTPVEMRLSASAKGADNREVLREIGRTDSEIDEMQAQGIVG</sequence>
<name>A0A381QTA1_9ZZZZ</name>
<dbReference type="EMBL" id="UINC01001514">
    <property type="protein sequence ID" value="SUZ82581.1"/>
    <property type="molecule type" value="Genomic_DNA"/>
</dbReference>
<evidence type="ECO:0000313" key="2">
    <source>
        <dbReference type="EMBL" id="SUZ82581.1"/>
    </source>
</evidence>
<dbReference type="Gene3D" id="3.30.1540.10">
    <property type="entry name" value="formyl-coa transferase, domain 3"/>
    <property type="match status" value="1"/>
</dbReference>
<evidence type="ECO:0008006" key="3">
    <source>
        <dbReference type="Google" id="ProtNLM"/>
    </source>
</evidence>
<dbReference type="SUPFAM" id="SSF89796">
    <property type="entry name" value="CoA-transferase family III (CaiB/BaiF)"/>
    <property type="match status" value="1"/>
</dbReference>
<dbReference type="Pfam" id="PF02515">
    <property type="entry name" value="CoA_transf_3"/>
    <property type="match status" value="1"/>
</dbReference>